<name>X1Q6T8_9ZZZZ</name>
<evidence type="ECO:0008006" key="2">
    <source>
        <dbReference type="Google" id="ProtNLM"/>
    </source>
</evidence>
<accession>X1Q6T8</accession>
<feature type="non-terminal residue" evidence="1">
    <location>
        <position position="71"/>
    </location>
</feature>
<protein>
    <recommendedName>
        <fullName evidence="2">Bulb-type lectin domain-containing protein</fullName>
    </recommendedName>
</protein>
<dbReference type="AlphaFoldDB" id="X1Q6T8"/>
<proteinExistence type="predicted"/>
<feature type="non-terminal residue" evidence="1">
    <location>
        <position position="1"/>
    </location>
</feature>
<sequence length="71" mass="7542">EMWNVTFGGTGTDYGKSVQQTSDDGYIIAGRTNSFGAGSYDAWLIKTDSSGTKVWDMTFGGTGADCGWSVQ</sequence>
<evidence type="ECO:0000313" key="1">
    <source>
        <dbReference type="EMBL" id="GAI63943.1"/>
    </source>
</evidence>
<comment type="caution">
    <text evidence="1">The sequence shown here is derived from an EMBL/GenBank/DDBJ whole genome shotgun (WGS) entry which is preliminary data.</text>
</comment>
<dbReference type="PANTHER" id="PTHR42754">
    <property type="entry name" value="ENDOGLUCANASE"/>
    <property type="match status" value="1"/>
</dbReference>
<organism evidence="1">
    <name type="scientific">marine sediment metagenome</name>
    <dbReference type="NCBI Taxonomy" id="412755"/>
    <lineage>
        <taxon>unclassified sequences</taxon>
        <taxon>metagenomes</taxon>
        <taxon>ecological metagenomes</taxon>
    </lineage>
</organism>
<dbReference type="PANTHER" id="PTHR42754:SF1">
    <property type="entry name" value="LIPOPROTEIN"/>
    <property type="match status" value="1"/>
</dbReference>
<reference evidence="1" key="1">
    <citation type="journal article" date="2014" name="Front. Microbiol.">
        <title>High frequency of phylogenetically diverse reductive dehalogenase-homologous genes in deep subseafloor sedimentary metagenomes.</title>
        <authorList>
            <person name="Kawai M."/>
            <person name="Futagami T."/>
            <person name="Toyoda A."/>
            <person name="Takaki Y."/>
            <person name="Nishi S."/>
            <person name="Hori S."/>
            <person name="Arai W."/>
            <person name="Tsubouchi T."/>
            <person name="Morono Y."/>
            <person name="Uchiyama I."/>
            <person name="Ito T."/>
            <person name="Fujiyama A."/>
            <person name="Inagaki F."/>
            <person name="Takami H."/>
        </authorList>
    </citation>
    <scope>NUCLEOTIDE SEQUENCE</scope>
    <source>
        <strain evidence="1">Expedition CK06-06</strain>
    </source>
</reference>
<gene>
    <name evidence="1" type="ORF">S06H3_66108</name>
</gene>
<dbReference type="EMBL" id="BARV01044863">
    <property type="protein sequence ID" value="GAI63943.1"/>
    <property type="molecule type" value="Genomic_DNA"/>
</dbReference>